<dbReference type="PANTHER" id="PTHR43196:SF2">
    <property type="entry name" value="PHOSPHOADENOSINE PHOSPHOSULFATE REDUCTASE"/>
    <property type="match status" value="1"/>
</dbReference>
<dbReference type="Gene3D" id="3.40.50.620">
    <property type="entry name" value="HUPs"/>
    <property type="match status" value="1"/>
</dbReference>
<evidence type="ECO:0000313" key="3">
    <source>
        <dbReference type="Proteomes" id="UP000077628"/>
    </source>
</evidence>
<organism evidence="2 3">
    <name type="scientific">Methylomonas koyamae</name>
    <dbReference type="NCBI Taxonomy" id="702114"/>
    <lineage>
        <taxon>Bacteria</taxon>
        <taxon>Pseudomonadati</taxon>
        <taxon>Pseudomonadota</taxon>
        <taxon>Gammaproteobacteria</taxon>
        <taxon>Methylococcales</taxon>
        <taxon>Methylococcaceae</taxon>
        <taxon>Methylomonas</taxon>
    </lineage>
</organism>
<evidence type="ECO:0000313" key="2">
    <source>
        <dbReference type="EMBL" id="OAI17524.1"/>
    </source>
</evidence>
<dbReference type="RefSeq" id="WP_064029431.1">
    <property type="nucleotide sequence ID" value="NZ_LUUK01000177.1"/>
</dbReference>
<keyword evidence="3" id="KW-1185">Reference proteome</keyword>
<feature type="domain" description="Phosphoadenosine phosphosulphate reductase" evidence="1">
    <location>
        <begin position="13"/>
        <end position="132"/>
    </location>
</feature>
<gene>
    <name evidence="2" type="ORF">A1355_07755</name>
</gene>
<accession>A0A177NIW4</accession>
<comment type="caution">
    <text evidence="2">The sequence shown here is derived from an EMBL/GenBank/DDBJ whole genome shotgun (WGS) entry which is preliminary data.</text>
</comment>
<proteinExistence type="predicted"/>
<dbReference type="InterPro" id="IPR002500">
    <property type="entry name" value="PAPS_reduct_dom"/>
</dbReference>
<dbReference type="STRING" id="702114.A1355_07755"/>
<dbReference type="GO" id="GO:0003824">
    <property type="term" value="F:catalytic activity"/>
    <property type="evidence" value="ECO:0007669"/>
    <property type="project" value="InterPro"/>
</dbReference>
<evidence type="ECO:0000259" key="1">
    <source>
        <dbReference type="Pfam" id="PF01507"/>
    </source>
</evidence>
<dbReference type="OrthoDB" id="9774475at2"/>
<dbReference type="Pfam" id="PF01507">
    <property type="entry name" value="PAPS_reduct"/>
    <property type="match status" value="1"/>
</dbReference>
<dbReference type="InterPro" id="IPR014729">
    <property type="entry name" value="Rossmann-like_a/b/a_fold"/>
</dbReference>
<reference evidence="3" key="1">
    <citation type="submission" date="2016-03" db="EMBL/GenBank/DDBJ databases">
        <authorList>
            <person name="Heylen K."/>
            <person name="De Vos P."/>
            <person name="Vekeman B."/>
        </authorList>
    </citation>
    <scope>NUCLEOTIDE SEQUENCE [LARGE SCALE GENOMIC DNA]</scope>
    <source>
        <strain evidence="3">R-45383</strain>
    </source>
</reference>
<dbReference type="AlphaFoldDB" id="A0A177NIW4"/>
<sequence>MSASIVSNKPIRHVLGISGGKDSAALAIYMRDKVPEMEYFFTDTGAELPEVYDYLDKLEAYLAKPITRLMTNGDFDHLLSKYNNFLPSPNTRWCTREMKIRPFEEWVGIDQVITYVAIRADEDRDGYRSTKANIQPKFPFKVDGIVRSDIERILINAGVGYPKYYEWRSRSGCYFCFFQRKNEWISLAERHPDLFERAKKYEKLNTLTGEQYTWTQGETLEQLVARASDIKAQANSRKIVTRRMPWQELLANLADEEDNESCLICTL</sequence>
<dbReference type="PANTHER" id="PTHR43196">
    <property type="entry name" value="SULFATE ADENYLYLTRANSFERASE SUBUNIT 2"/>
    <property type="match status" value="1"/>
</dbReference>
<dbReference type="InterPro" id="IPR050128">
    <property type="entry name" value="Sulfate_adenylyltrnsfr_sub2"/>
</dbReference>
<dbReference type="EMBL" id="LUUK01000177">
    <property type="protein sequence ID" value="OAI17524.1"/>
    <property type="molecule type" value="Genomic_DNA"/>
</dbReference>
<dbReference type="Proteomes" id="UP000077628">
    <property type="component" value="Unassembled WGS sequence"/>
</dbReference>
<dbReference type="SUPFAM" id="SSF52402">
    <property type="entry name" value="Adenine nucleotide alpha hydrolases-like"/>
    <property type="match status" value="1"/>
</dbReference>
<name>A0A177NIW4_9GAMM</name>
<protein>
    <submittedName>
        <fullName evidence="2">Phosphoadenosine phosphosulfate reductase</fullName>
    </submittedName>
</protein>